<dbReference type="InterPro" id="IPR017871">
    <property type="entry name" value="ABC_transporter-like_CS"/>
</dbReference>
<comment type="caution">
    <text evidence="9">The sequence shown here is derived from an EMBL/GenBank/DDBJ whole genome shotgun (WGS) entry which is preliminary data.</text>
</comment>
<keyword evidence="5" id="KW-0547">Nucleotide-binding</keyword>
<organism evidence="9">
    <name type="scientific">Eiseniibacteriota bacterium</name>
    <dbReference type="NCBI Taxonomy" id="2212470"/>
    <lineage>
        <taxon>Bacteria</taxon>
        <taxon>Candidatus Eiseniibacteriota</taxon>
    </lineage>
</organism>
<dbReference type="SUPFAM" id="SSF52540">
    <property type="entry name" value="P-loop containing nucleoside triphosphate hydrolases"/>
    <property type="match status" value="1"/>
</dbReference>
<evidence type="ECO:0000259" key="8">
    <source>
        <dbReference type="PROSITE" id="PS50893"/>
    </source>
</evidence>
<evidence type="ECO:0000256" key="5">
    <source>
        <dbReference type="ARBA" id="ARBA00022741"/>
    </source>
</evidence>
<dbReference type="GO" id="GO:0015833">
    <property type="term" value="P:peptide transport"/>
    <property type="evidence" value="ECO:0007669"/>
    <property type="project" value="InterPro"/>
</dbReference>
<accession>A0A7V2AV81</accession>
<comment type="subcellular location">
    <subcellularLocation>
        <location evidence="1">Cell membrane</location>
        <topology evidence="1">Peripheral membrane protein</topology>
    </subcellularLocation>
</comment>
<dbReference type="EMBL" id="DSEC01000386">
    <property type="protein sequence ID" value="HER43888.1"/>
    <property type="molecule type" value="Genomic_DNA"/>
</dbReference>
<dbReference type="AlphaFoldDB" id="A0A7V2AV81"/>
<dbReference type="PROSITE" id="PS00211">
    <property type="entry name" value="ABC_TRANSPORTER_1"/>
    <property type="match status" value="1"/>
</dbReference>
<evidence type="ECO:0000256" key="6">
    <source>
        <dbReference type="ARBA" id="ARBA00022840"/>
    </source>
</evidence>
<dbReference type="PROSITE" id="PS50893">
    <property type="entry name" value="ABC_TRANSPORTER_2"/>
    <property type="match status" value="1"/>
</dbReference>
<dbReference type="InterPro" id="IPR003593">
    <property type="entry name" value="AAA+_ATPase"/>
</dbReference>
<keyword evidence="7" id="KW-0472">Membrane</keyword>
<evidence type="ECO:0000313" key="9">
    <source>
        <dbReference type="EMBL" id="HER43888.1"/>
    </source>
</evidence>
<dbReference type="GO" id="GO:0005524">
    <property type="term" value="F:ATP binding"/>
    <property type="evidence" value="ECO:0007669"/>
    <property type="project" value="UniProtKB-KW"/>
</dbReference>
<dbReference type="GO" id="GO:0016887">
    <property type="term" value="F:ATP hydrolysis activity"/>
    <property type="evidence" value="ECO:0007669"/>
    <property type="project" value="InterPro"/>
</dbReference>
<reference evidence="9" key="1">
    <citation type="journal article" date="2020" name="mSystems">
        <title>Genome- and Community-Level Interaction Insights into Carbon Utilization and Element Cycling Functions of Hydrothermarchaeota in Hydrothermal Sediment.</title>
        <authorList>
            <person name="Zhou Z."/>
            <person name="Liu Y."/>
            <person name="Xu W."/>
            <person name="Pan J."/>
            <person name="Luo Z.H."/>
            <person name="Li M."/>
        </authorList>
    </citation>
    <scope>NUCLEOTIDE SEQUENCE [LARGE SCALE GENOMIC DNA]</scope>
    <source>
        <strain evidence="9">SpSt-1233</strain>
    </source>
</reference>
<proteinExistence type="inferred from homology"/>
<dbReference type="InterPro" id="IPR003439">
    <property type="entry name" value="ABC_transporter-like_ATP-bd"/>
</dbReference>
<keyword evidence="3" id="KW-0813">Transport</keyword>
<dbReference type="InterPro" id="IPR013563">
    <property type="entry name" value="Oligopep_ABC_C"/>
</dbReference>
<evidence type="ECO:0000256" key="7">
    <source>
        <dbReference type="ARBA" id="ARBA00023136"/>
    </source>
</evidence>
<sequence>MAEELLKVDSLKTVFRTEDGTARAVDGVSFTVGRGETVGLVGESGCGKSVTALSIMRLITDPPGRIESGSVIFEGRDLLSISEKEMRKVRGNDISIVFQEPLSSLNPVFTCGEQIREAIALHQKLGRGESKKKAIEMLRLVRIPDPEKRYGSYPHQMSGGMRQRVMIAMALSCQPKLLIADEPSTALDVSVQAQIIELLAELRDSMDMAILLITHDLAVVAQMADRVVVMYAGAVVEESPVRDLFASPAHPYTKGLIDSLPKLGQYLDRLPMIPGTVPDPIDLPPGCRFSDRCPRRFEKCAAEPPLFDLAGGRRARCWLREREGL</sequence>
<evidence type="ECO:0000256" key="2">
    <source>
        <dbReference type="ARBA" id="ARBA00005417"/>
    </source>
</evidence>
<dbReference type="Pfam" id="PF08352">
    <property type="entry name" value="oligo_HPY"/>
    <property type="match status" value="1"/>
</dbReference>
<dbReference type="NCBIfam" id="TIGR01727">
    <property type="entry name" value="oligo_HPY"/>
    <property type="match status" value="1"/>
</dbReference>
<protein>
    <submittedName>
        <fullName evidence="9">ABC transporter ATP-binding protein</fullName>
    </submittedName>
</protein>
<dbReference type="Pfam" id="PF00005">
    <property type="entry name" value="ABC_tran"/>
    <property type="match status" value="1"/>
</dbReference>
<dbReference type="PANTHER" id="PTHR43297:SF2">
    <property type="entry name" value="DIPEPTIDE TRANSPORT ATP-BINDING PROTEIN DPPD"/>
    <property type="match status" value="1"/>
</dbReference>
<dbReference type="InterPro" id="IPR050388">
    <property type="entry name" value="ABC_Ni/Peptide_Import"/>
</dbReference>
<dbReference type="PANTHER" id="PTHR43297">
    <property type="entry name" value="OLIGOPEPTIDE TRANSPORT ATP-BINDING PROTEIN APPD"/>
    <property type="match status" value="1"/>
</dbReference>
<evidence type="ECO:0000256" key="4">
    <source>
        <dbReference type="ARBA" id="ARBA00022475"/>
    </source>
</evidence>
<evidence type="ECO:0000256" key="3">
    <source>
        <dbReference type="ARBA" id="ARBA00022448"/>
    </source>
</evidence>
<evidence type="ECO:0000256" key="1">
    <source>
        <dbReference type="ARBA" id="ARBA00004202"/>
    </source>
</evidence>
<dbReference type="FunFam" id="3.40.50.300:FF:000016">
    <property type="entry name" value="Oligopeptide ABC transporter ATP-binding component"/>
    <property type="match status" value="1"/>
</dbReference>
<dbReference type="SMART" id="SM00382">
    <property type="entry name" value="AAA"/>
    <property type="match status" value="1"/>
</dbReference>
<dbReference type="Gene3D" id="3.40.50.300">
    <property type="entry name" value="P-loop containing nucleotide triphosphate hydrolases"/>
    <property type="match status" value="1"/>
</dbReference>
<gene>
    <name evidence="9" type="ORF">ENO08_05460</name>
</gene>
<comment type="similarity">
    <text evidence="2">Belongs to the ABC transporter superfamily.</text>
</comment>
<keyword evidence="4" id="KW-1003">Cell membrane</keyword>
<dbReference type="GO" id="GO:0005886">
    <property type="term" value="C:plasma membrane"/>
    <property type="evidence" value="ECO:0007669"/>
    <property type="project" value="UniProtKB-SubCell"/>
</dbReference>
<dbReference type="Proteomes" id="UP000886069">
    <property type="component" value="Unassembled WGS sequence"/>
</dbReference>
<keyword evidence="6 9" id="KW-0067">ATP-binding</keyword>
<dbReference type="CDD" id="cd03257">
    <property type="entry name" value="ABC_NikE_OppD_transporters"/>
    <property type="match status" value="1"/>
</dbReference>
<feature type="domain" description="ABC transporter" evidence="8">
    <location>
        <begin position="6"/>
        <end position="257"/>
    </location>
</feature>
<dbReference type="InterPro" id="IPR027417">
    <property type="entry name" value="P-loop_NTPase"/>
</dbReference>
<name>A0A7V2AV81_UNCEI</name>